<evidence type="ECO:0000313" key="3">
    <source>
        <dbReference type="EMBL" id="CAI3989108.1"/>
    </source>
</evidence>
<evidence type="ECO:0000256" key="1">
    <source>
        <dbReference type="SAM" id="Coils"/>
    </source>
</evidence>
<evidence type="ECO:0000313" key="5">
    <source>
        <dbReference type="Proteomes" id="UP001152797"/>
    </source>
</evidence>
<dbReference type="AlphaFoldDB" id="A0A9P1CEB1"/>
<organism evidence="3">
    <name type="scientific">Cladocopium goreaui</name>
    <dbReference type="NCBI Taxonomy" id="2562237"/>
    <lineage>
        <taxon>Eukaryota</taxon>
        <taxon>Sar</taxon>
        <taxon>Alveolata</taxon>
        <taxon>Dinophyceae</taxon>
        <taxon>Suessiales</taxon>
        <taxon>Symbiodiniaceae</taxon>
        <taxon>Cladocopium</taxon>
    </lineage>
</organism>
<feature type="compositionally biased region" description="Low complexity" evidence="2">
    <location>
        <begin position="9"/>
        <end position="20"/>
    </location>
</feature>
<keyword evidence="5" id="KW-1185">Reference proteome</keyword>
<feature type="compositionally biased region" description="Basic and acidic residues" evidence="2">
    <location>
        <begin position="33"/>
        <end position="47"/>
    </location>
</feature>
<keyword evidence="1" id="KW-0175">Coiled coil</keyword>
<reference evidence="3" key="1">
    <citation type="submission" date="2022-10" db="EMBL/GenBank/DDBJ databases">
        <authorList>
            <person name="Chen Y."/>
            <person name="Dougan E. K."/>
            <person name="Chan C."/>
            <person name="Rhodes N."/>
            <person name="Thang M."/>
        </authorList>
    </citation>
    <scope>NUCLEOTIDE SEQUENCE</scope>
</reference>
<feature type="coiled-coil region" evidence="1">
    <location>
        <begin position="144"/>
        <end position="171"/>
    </location>
</feature>
<evidence type="ECO:0000313" key="4">
    <source>
        <dbReference type="EMBL" id="CAL4776420.1"/>
    </source>
</evidence>
<gene>
    <name evidence="3" type="ORF">C1SCF055_LOCUS16202</name>
</gene>
<proteinExistence type="predicted"/>
<name>A0A9P1CEB1_9DINO</name>
<dbReference type="EMBL" id="CAMXCT010001335">
    <property type="protein sequence ID" value="CAI3989108.1"/>
    <property type="molecule type" value="Genomic_DNA"/>
</dbReference>
<feature type="compositionally biased region" description="Basic and acidic residues" evidence="2">
    <location>
        <begin position="65"/>
        <end position="75"/>
    </location>
</feature>
<evidence type="ECO:0000256" key="2">
    <source>
        <dbReference type="SAM" id="MobiDB-lite"/>
    </source>
</evidence>
<accession>A0A9P1CEB1</accession>
<dbReference type="EMBL" id="CAMXCT020001335">
    <property type="protein sequence ID" value="CAL1142483.1"/>
    <property type="molecule type" value="Genomic_DNA"/>
</dbReference>
<feature type="region of interest" description="Disordered" evidence="2">
    <location>
        <begin position="1"/>
        <end position="47"/>
    </location>
</feature>
<dbReference type="Proteomes" id="UP001152797">
    <property type="component" value="Unassembled WGS sequence"/>
</dbReference>
<dbReference type="EMBL" id="CAMXCT030001335">
    <property type="protein sequence ID" value="CAL4776420.1"/>
    <property type="molecule type" value="Genomic_DNA"/>
</dbReference>
<reference evidence="4 5" key="2">
    <citation type="submission" date="2024-05" db="EMBL/GenBank/DDBJ databases">
        <authorList>
            <person name="Chen Y."/>
            <person name="Shah S."/>
            <person name="Dougan E. K."/>
            <person name="Thang M."/>
            <person name="Chan C."/>
        </authorList>
    </citation>
    <scope>NUCLEOTIDE SEQUENCE [LARGE SCALE GENOMIC DNA]</scope>
</reference>
<sequence length="195" mass="21591">MTPAPLPLAMPSSSEPSSASGHAGTSLPASGVHGREGKNFELRGEKTQFEWNGALTKVLKLLKGAKTENKQKEAIKTNVEGAEEEKGTDDQSVGETPQERFERYSQSTLDEVSDPGLWQLWHHGTPSATDEPSAHRQYADGHIEQMMKDTNDILRRHLRRLEAEYDAASDANDINLMHQLDSQITECNGLMYNMG</sequence>
<protein>
    <submittedName>
        <fullName evidence="3">Uncharacterized protein</fullName>
    </submittedName>
</protein>
<comment type="caution">
    <text evidence="3">The sequence shown here is derived from an EMBL/GenBank/DDBJ whole genome shotgun (WGS) entry which is preliminary data.</text>
</comment>
<feature type="region of interest" description="Disordered" evidence="2">
    <location>
        <begin position="63"/>
        <end position="99"/>
    </location>
</feature>